<sequence>MRRRWIEILLLVTAIFILTACGNEENKAENKFAKGEREDQVRRVLSFSGKYQKLAQSVRELDEGSPIIVVGTKESEKQTIKRETKGSNVPTDFYTMGNVKIKKVDKDTTKKVVTGQTIQVLEDSVTNVEMDGESVDITIDGYKKMEQGKDYILFLRKSTSGDNYVLTNAILSKYPKRNVTTRSRFLNDNSAENSELKERYNQFYNEVRMKY</sequence>
<protein>
    <recommendedName>
        <fullName evidence="3">Lipoprotein</fullName>
    </recommendedName>
</protein>
<organism evidence="1 2">
    <name type="scientific">Listeria floridensis FSL S10-1187</name>
    <dbReference type="NCBI Taxonomy" id="1265817"/>
    <lineage>
        <taxon>Bacteria</taxon>
        <taxon>Bacillati</taxon>
        <taxon>Bacillota</taxon>
        <taxon>Bacilli</taxon>
        <taxon>Bacillales</taxon>
        <taxon>Listeriaceae</taxon>
        <taxon>Listeria</taxon>
    </lineage>
</organism>
<evidence type="ECO:0008006" key="3">
    <source>
        <dbReference type="Google" id="ProtNLM"/>
    </source>
</evidence>
<evidence type="ECO:0000313" key="2">
    <source>
        <dbReference type="Proteomes" id="UP000019249"/>
    </source>
</evidence>
<proteinExistence type="predicted"/>
<dbReference type="PROSITE" id="PS51257">
    <property type="entry name" value="PROKAR_LIPOPROTEIN"/>
    <property type="match status" value="1"/>
</dbReference>
<dbReference type="EMBL" id="AODF01000001">
    <property type="protein sequence ID" value="EUJ33868.1"/>
    <property type="molecule type" value="Genomic_DNA"/>
</dbReference>
<accession>A0ABP3B2T2</accession>
<dbReference type="RefSeq" id="WP_036095812.1">
    <property type="nucleotide sequence ID" value="NZ_AODF01000001.1"/>
</dbReference>
<dbReference type="Proteomes" id="UP000019249">
    <property type="component" value="Unassembled WGS sequence"/>
</dbReference>
<name>A0ABP3B2T2_9LIST</name>
<comment type="caution">
    <text evidence="1">The sequence shown here is derived from an EMBL/GenBank/DDBJ whole genome shotgun (WGS) entry which is preliminary data.</text>
</comment>
<reference evidence="1 2" key="1">
    <citation type="journal article" date="2014" name="Int. J. Syst. Evol. Microbiol.">
        <title>Listeria floridensis sp. nov., Listeria aquatica sp. nov., Listeria cornellensis sp. nov., Listeria riparia sp. nov. and Listeria grandensis sp. nov., from agricultural and natural environments.</title>
        <authorList>
            <person name="den Bakker H.C."/>
            <person name="Warchocki S."/>
            <person name="Wright E.M."/>
            <person name="Allred A.F."/>
            <person name="Ahlstrom C."/>
            <person name="Manuel C.S."/>
            <person name="Stasiewicz M.J."/>
            <person name="Burrell A."/>
            <person name="Roof S."/>
            <person name="Strawn L."/>
            <person name="Fortes E.D."/>
            <person name="Nightingale K.K."/>
            <person name="Kephart D."/>
            <person name="Wiedmann M."/>
        </authorList>
    </citation>
    <scope>NUCLEOTIDE SEQUENCE [LARGE SCALE GENOMIC DNA]</scope>
    <source>
        <strain evidence="1 2">FSL S10-1187</strain>
    </source>
</reference>
<gene>
    <name evidence="1" type="ORF">MFLO_01550</name>
</gene>
<keyword evidence="2" id="KW-1185">Reference proteome</keyword>
<evidence type="ECO:0000313" key="1">
    <source>
        <dbReference type="EMBL" id="EUJ33868.1"/>
    </source>
</evidence>